<evidence type="ECO:0000313" key="4">
    <source>
        <dbReference type="Proteomes" id="UP000008922"/>
    </source>
</evidence>
<sequence length="723" mass="82371">MKKTILTLISLLVIAGMLISCAPQATPTPEKVVETVVVEKEKEVVKTVEVEKFVLAGPIPYPDAPLMAGMREPKKFEINEIVEFKKLDKYCEPEWVTKLVQAGKLPPVEERLPKEPFVYKAGFMSDGLGKYGGVWRGVWAAPTEGWNWAAGVSQGWFGIEAIVQEEPLMTGPMFLTKNVEPIPQLAKSWEWSADGTELIMHFVEGAKWSDGVEFTTEDIMFLWEDNILDPNVNSWTQASFWTIEGKPIKLEALDKYTVKWTFPVPYPLSMLYNMTNLVFSPGPAHILKPLHPKYGGKDYQSYRDSLPPNKLPIVTMGPWVPVEYKTDEFMVMRRNPYYWKVDENGCQLPYLDEVQWTYSKTGVTRTLNTIAGTADHSNVENPETFDETVKQASDPNAPFRVEWGPETLGFWLELNQAKYTGVKDERDAAVRELLRDVRFRRALTQAVDRDGLARSLTNGPFFRPWPGGLFPGSDFFNKESVVYYPFSPDTSRALLAEIGLKDTDNDGILNWTEGPMAGKNVEISMTTWEDISAGATLGQALTLLFQDIGIKVNFRILTNTAMTEANTNGEWEMRIARPGQAFATPNVRCKEIAPTIKEFSWHREGSQPEEYADYEKKMVEIANAFCLERDPQKMKDLMFEYNKLHTENVYTIGLVVGRYGLMLNKYFKNVPIGTPPFLYQWDFNNFLPEQIWLDEADRWVLGQKEIYPGKLPGVDFPYPNFSQ</sequence>
<evidence type="ECO:0000256" key="1">
    <source>
        <dbReference type="SAM" id="SignalP"/>
    </source>
</evidence>
<protein>
    <submittedName>
        <fullName evidence="3">Alpha-galactoside ABC transporter substrate binding protein</fullName>
    </submittedName>
</protein>
<dbReference type="PANTHER" id="PTHR30290">
    <property type="entry name" value="PERIPLASMIC BINDING COMPONENT OF ABC TRANSPORTER"/>
    <property type="match status" value="1"/>
</dbReference>
<evidence type="ECO:0000259" key="2">
    <source>
        <dbReference type="Pfam" id="PF00496"/>
    </source>
</evidence>
<evidence type="ECO:0000313" key="3">
    <source>
        <dbReference type="EMBL" id="BAJ62921.1"/>
    </source>
</evidence>
<dbReference type="STRING" id="926569.ANT_08870"/>
<feature type="chain" id="PRO_5003228643" evidence="1">
    <location>
        <begin position="26"/>
        <end position="723"/>
    </location>
</feature>
<dbReference type="Gene3D" id="3.40.190.10">
    <property type="entry name" value="Periplasmic binding protein-like II"/>
    <property type="match status" value="1"/>
</dbReference>
<gene>
    <name evidence="3" type="ordered locus">ANT_08870</name>
</gene>
<dbReference type="Pfam" id="PF00496">
    <property type="entry name" value="SBP_bac_5"/>
    <property type="match status" value="1"/>
</dbReference>
<dbReference type="PROSITE" id="PS51257">
    <property type="entry name" value="PROKAR_LIPOPROTEIN"/>
    <property type="match status" value="1"/>
</dbReference>
<name>E8N3A7_ANATU</name>
<dbReference type="InParanoid" id="E8N3A7"/>
<dbReference type="OrthoDB" id="9772924at2"/>
<feature type="signal peptide" evidence="1">
    <location>
        <begin position="1"/>
        <end position="25"/>
    </location>
</feature>
<dbReference type="CDD" id="cd08500">
    <property type="entry name" value="PBP2_NikA_DppA_OppA_like_4"/>
    <property type="match status" value="1"/>
</dbReference>
<dbReference type="RefSeq" id="WP_013559313.1">
    <property type="nucleotide sequence ID" value="NC_014960.1"/>
</dbReference>
<reference evidence="3 4" key="1">
    <citation type="submission" date="2010-12" db="EMBL/GenBank/DDBJ databases">
        <title>Whole genome sequence of Anaerolinea thermophila UNI-1.</title>
        <authorList>
            <person name="Narita-Yamada S."/>
            <person name="Kishi E."/>
            <person name="Watanabe Y."/>
            <person name="Takasaki K."/>
            <person name="Ankai A."/>
            <person name="Oguchi A."/>
            <person name="Fukui S."/>
            <person name="Takahashi M."/>
            <person name="Yashiro I."/>
            <person name="Hosoyama A."/>
            <person name="Sekiguchi Y."/>
            <person name="Hanada S."/>
            <person name="Fujita N."/>
        </authorList>
    </citation>
    <scope>NUCLEOTIDE SEQUENCE [LARGE SCALE GENOMIC DNA]</scope>
    <source>
        <strain evidence="4">DSM 14523 / JCM 11388 / NBRC 100420 / UNI-1</strain>
    </source>
</reference>
<dbReference type="Gene3D" id="3.10.105.10">
    <property type="entry name" value="Dipeptide-binding Protein, Domain 3"/>
    <property type="match status" value="1"/>
</dbReference>
<dbReference type="GO" id="GO:0015833">
    <property type="term" value="P:peptide transport"/>
    <property type="evidence" value="ECO:0007669"/>
    <property type="project" value="TreeGrafter"/>
</dbReference>
<feature type="domain" description="Solute-binding protein family 5" evidence="2">
    <location>
        <begin position="180"/>
        <end position="585"/>
    </location>
</feature>
<dbReference type="Proteomes" id="UP000008922">
    <property type="component" value="Chromosome"/>
</dbReference>
<dbReference type="InterPro" id="IPR039424">
    <property type="entry name" value="SBP_5"/>
</dbReference>
<keyword evidence="1" id="KW-0732">Signal</keyword>
<dbReference type="PANTHER" id="PTHR30290:SF62">
    <property type="entry name" value="OLIGOPEPTIDE ABC TRANSPORTER, PERIPLASMIC OLIGOPEPTIDE-BINDING PROTEIN"/>
    <property type="match status" value="1"/>
</dbReference>
<dbReference type="AlphaFoldDB" id="E8N3A7"/>
<dbReference type="GO" id="GO:1904680">
    <property type="term" value="F:peptide transmembrane transporter activity"/>
    <property type="evidence" value="ECO:0007669"/>
    <property type="project" value="TreeGrafter"/>
</dbReference>
<dbReference type="KEGG" id="atm:ANT_08870"/>
<dbReference type="EMBL" id="AP012029">
    <property type="protein sequence ID" value="BAJ62921.1"/>
    <property type="molecule type" value="Genomic_DNA"/>
</dbReference>
<keyword evidence="4" id="KW-1185">Reference proteome</keyword>
<dbReference type="HOGENOM" id="CLU_017028_8_2_0"/>
<organism evidence="3 4">
    <name type="scientific">Anaerolinea thermophila (strain DSM 14523 / JCM 11388 / NBRC 100420 / UNI-1)</name>
    <dbReference type="NCBI Taxonomy" id="926569"/>
    <lineage>
        <taxon>Bacteria</taxon>
        <taxon>Bacillati</taxon>
        <taxon>Chloroflexota</taxon>
        <taxon>Anaerolineae</taxon>
        <taxon>Anaerolineales</taxon>
        <taxon>Anaerolineaceae</taxon>
        <taxon>Anaerolinea</taxon>
    </lineage>
</organism>
<dbReference type="eggNOG" id="COG0747">
    <property type="taxonomic scope" value="Bacteria"/>
</dbReference>
<accession>E8N3A7</accession>
<dbReference type="InterPro" id="IPR000914">
    <property type="entry name" value="SBP_5_dom"/>
</dbReference>
<dbReference type="SUPFAM" id="SSF53850">
    <property type="entry name" value="Periplasmic binding protein-like II"/>
    <property type="match status" value="1"/>
</dbReference>
<proteinExistence type="predicted"/>